<dbReference type="AlphaFoldDB" id="A0A445M8C8"/>
<feature type="compositionally biased region" description="Low complexity" evidence="1">
    <location>
        <begin position="83"/>
        <end position="97"/>
    </location>
</feature>
<feature type="region of interest" description="Disordered" evidence="1">
    <location>
        <begin position="1"/>
        <end position="45"/>
    </location>
</feature>
<organism evidence="2">
    <name type="scientific">Ensete ventricosum</name>
    <name type="common">Abyssinian banana</name>
    <name type="synonym">Musa ensete</name>
    <dbReference type="NCBI Taxonomy" id="4639"/>
    <lineage>
        <taxon>Eukaryota</taxon>
        <taxon>Viridiplantae</taxon>
        <taxon>Streptophyta</taxon>
        <taxon>Embryophyta</taxon>
        <taxon>Tracheophyta</taxon>
        <taxon>Spermatophyta</taxon>
        <taxon>Magnoliopsida</taxon>
        <taxon>Liliopsida</taxon>
        <taxon>Zingiberales</taxon>
        <taxon>Musaceae</taxon>
        <taxon>Ensete</taxon>
    </lineage>
</organism>
<reference evidence="2" key="1">
    <citation type="journal article" date="2018" name="Data Brief">
        <title>Genome sequence data from 17 accessions of Ensete ventricosum, a staple food crop for millions in Ethiopia.</title>
        <authorList>
            <person name="Yemataw Z."/>
            <person name="Muzemil S."/>
            <person name="Ambachew D."/>
            <person name="Tripathi L."/>
            <person name="Tesfaye K."/>
            <person name="Chala A."/>
            <person name="Farbos A."/>
            <person name="O'Neill P."/>
            <person name="Moore K."/>
            <person name="Grant M."/>
            <person name="Studholme D.J."/>
        </authorList>
    </citation>
    <scope>NUCLEOTIDE SEQUENCE [LARGE SCALE GENOMIC DNA]</scope>
    <source>
        <tissue evidence="2">Leaf</tissue>
    </source>
</reference>
<evidence type="ECO:0000256" key="1">
    <source>
        <dbReference type="SAM" id="MobiDB-lite"/>
    </source>
</evidence>
<name>A0A445M8C8_ENSVE</name>
<feature type="compositionally biased region" description="Low complexity" evidence="1">
    <location>
        <begin position="29"/>
        <end position="39"/>
    </location>
</feature>
<evidence type="ECO:0000313" key="2">
    <source>
        <dbReference type="EMBL" id="RZR70490.1"/>
    </source>
</evidence>
<sequence>METPLVCKLPNSTSLPPFPGIWNNSPGESSTNSTTATTTGPQSAILSLERPCRRREIKVGEKRKGKAKEKATVTVLRLVVGGRSSRSRFSASDSPLSMTRPSRSP</sequence>
<protein>
    <submittedName>
        <fullName evidence="2">Uncharacterized protein</fullName>
    </submittedName>
</protein>
<feature type="region of interest" description="Disordered" evidence="1">
    <location>
        <begin position="82"/>
        <end position="105"/>
    </location>
</feature>
<proteinExistence type="predicted"/>
<dbReference type="Proteomes" id="UP000290560">
    <property type="component" value="Unassembled WGS sequence"/>
</dbReference>
<accession>A0A445M8C8</accession>
<dbReference type="EMBL" id="KV875442">
    <property type="protein sequence ID" value="RZR70490.1"/>
    <property type="molecule type" value="Genomic_DNA"/>
</dbReference>
<gene>
    <name evidence="2" type="ORF">BHM03_00000306</name>
</gene>